<dbReference type="EMBL" id="KF921519">
    <property type="protein sequence ID" value="AHC02762.1"/>
    <property type="molecule type" value="Genomic_DNA"/>
</dbReference>
<keyword evidence="3" id="KW-1185">Reference proteome</keyword>
<feature type="compositionally biased region" description="Low complexity" evidence="1">
    <location>
        <begin position="281"/>
        <end position="293"/>
    </location>
</feature>
<evidence type="ECO:0000313" key="3">
    <source>
        <dbReference type="Proteomes" id="UP000152474"/>
    </source>
</evidence>
<evidence type="ECO:0000256" key="1">
    <source>
        <dbReference type="SAM" id="MobiDB-lite"/>
    </source>
</evidence>
<dbReference type="GeneID" id="20098501"/>
<name>A0A075CYK0_9BETA</name>
<sequence length="684" mass="74727">MNVRLLRPDRSSKRRVPFRRPPTNQSSSTESDDGIEDAVLEIDNTTDTNDNHTCNLSNTHDTDTSVNDDNTVTKDNDVKTREGDDKPRAERQGPDDNGGEASQTNVHHNTNTKDSLNTMFPSDQTEEEVYEPIDLSTVRVNTAPFSYNNRQRGTAPTENSTSGRASVEDARASNRAPVPMVVLGGEGTAPKISSVPMSATTPVSDPALYRTTPYITPPPALHYRGKFLGQKIFQYSSETIAAVSTPQFRGGIHVAEIVRPSASSCVPTKNLRENTLPQIPPGGRSEGGNNESGAKLGPDVVTGAAPVTRSRLRAFLETNNLDVFNTDEDNQSALGSGPMTPAVSTKDTESSRQSKERASGQESECTPKSTDGNGEGGHSNEESVHPVPGPDPNMPRSTPGNYLTYAHHSVDYLVRYISLVHVGLTDLIQGLSKIQKKRGVGGKNEGAENDDMTVDPRTSLVARANAAHILCSSAMTLVNDLKNTVLAAQTAMRDEELGQGYIKSNVSALHYVEIETDIIDVPWNTNTAFINATVISIPEPAILEVYRNTVYYFLNQMRLYGTACQICISCVKQEPLYQLRTQLKNIQNLCVTLIIKNHSFSAVPSYSNRTARQMICDEEAFIQAHPLRGGSSRAKQGFVSYKYAMLVSSTNLGDLICAGHVCLQACYNFWPIVHVYTRRCRGPM</sequence>
<feature type="compositionally biased region" description="Polar residues" evidence="1">
    <location>
        <begin position="100"/>
        <end position="119"/>
    </location>
</feature>
<feature type="region of interest" description="Disordered" evidence="1">
    <location>
        <begin position="1"/>
        <end position="119"/>
    </location>
</feature>
<reference evidence="2 3" key="1">
    <citation type="submission" date="2013-11" db="EMBL/GenBank/DDBJ databases">
        <title>Genome sequence of elephant endotheliotropic herpesvirus 5.</title>
        <authorList>
            <person name="Wilkie G.S."/>
            <person name="Davison A.J."/>
            <person name="Denk D."/>
            <person name="Kerr K."/>
            <person name="Redrobe S."/>
            <person name="Steinbach F."/>
            <person name="Dastjerdi A."/>
        </authorList>
    </citation>
    <scope>NUCLEOTIDE SEQUENCE [LARGE SCALE GENOMIC DNA]</scope>
    <source>
        <strain evidence="2 3">Vijay</strain>
    </source>
</reference>
<dbReference type="KEGG" id="vg:20098501"/>
<feature type="compositionally biased region" description="Basic and acidic residues" evidence="1">
    <location>
        <begin position="71"/>
        <end position="94"/>
    </location>
</feature>
<feature type="region of interest" description="Disordered" evidence="1">
    <location>
        <begin position="144"/>
        <end position="172"/>
    </location>
</feature>
<dbReference type="Proteomes" id="UP000152474">
    <property type="component" value="Segment"/>
</dbReference>
<evidence type="ECO:0000313" key="2">
    <source>
        <dbReference type="EMBL" id="AHC02762.1"/>
    </source>
</evidence>
<feature type="compositionally biased region" description="Polar residues" evidence="1">
    <location>
        <begin position="144"/>
        <end position="164"/>
    </location>
</feature>
<organism evidence="2 3">
    <name type="scientific">Elephant endotheliotropic herpesvirus 5</name>
    <dbReference type="NCBI Taxonomy" id="768738"/>
    <lineage>
        <taxon>Viruses</taxon>
        <taxon>Duplodnaviria</taxon>
        <taxon>Heunggongvirae</taxon>
        <taxon>Peploviricota</taxon>
        <taxon>Herviviricetes</taxon>
        <taxon>Herpesvirales</taxon>
        <taxon>Orthoherpesviridae</taxon>
        <taxon>Betaherpesvirinae</taxon>
        <taxon>Proboscivirus</taxon>
    </lineage>
</organism>
<feature type="compositionally biased region" description="Basic and acidic residues" evidence="1">
    <location>
        <begin position="1"/>
        <end position="11"/>
    </location>
</feature>
<accession>A0A075CYK0</accession>
<proteinExistence type="predicted"/>
<dbReference type="OrthoDB" id="29667at10239"/>
<feature type="compositionally biased region" description="Acidic residues" evidence="1">
    <location>
        <begin position="30"/>
        <end position="40"/>
    </location>
</feature>
<feature type="compositionally biased region" description="Polar residues" evidence="1">
    <location>
        <begin position="360"/>
        <end position="371"/>
    </location>
</feature>
<gene>
    <name evidence="2" type="primary">EE2</name>
</gene>
<dbReference type="RefSeq" id="YP_009051967.1">
    <property type="nucleotide sequence ID" value="NC_024696.1"/>
</dbReference>
<feature type="region of interest" description="Disordered" evidence="1">
    <location>
        <begin position="268"/>
        <end position="301"/>
    </location>
</feature>
<feature type="compositionally biased region" description="Polar residues" evidence="1">
    <location>
        <begin position="268"/>
        <end position="277"/>
    </location>
</feature>
<feature type="compositionally biased region" description="Basic and acidic residues" evidence="1">
    <location>
        <begin position="346"/>
        <end position="359"/>
    </location>
</feature>
<protein>
    <submittedName>
        <fullName evidence="2">Protein EE2</fullName>
    </submittedName>
</protein>
<feature type="region of interest" description="Disordered" evidence="1">
    <location>
        <begin position="326"/>
        <end position="400"/>
    </location>
</feature>